<keyword evidence="2" id="KW-1185">Reference proteome</keyword>
<organism evidence="1 2">
    <name type="scientific">Kribbella italica</name>
    <dbReference type="NCBI Taxonomy" id="1540520"/>
    <lineage>
        <taxon>Bacteria</taxon>
        <taxon>Bacillati</taxon>
        <taxon>Actinomycetota</taxon>
        <taxon>Actinomycetes</taxon>
        <taxon>Propionibacteriales</taxon>
        <taxon>Kribbellaceae</taxon>
        <taxon>Kribbella</taxon>
    </lineage>
</organism>
<evidence type="ECO:0000313" key="1">
    <source>
        <dbReference type="EMBL" id="MBB5838880.1"/>
    </source>
</evidence>
<dbReference type="Proteomes" id="UP000549971">
    <property type="component" value="Unassembled WGS sequence"/>
</dbReference>
<keyword evidence="1" id="KW-0418">Kinase</keyword>
<dbReference type="EMBL" id="JACHMY010000001">
    <property type="protein sequence ID" value="MBB5838880.1"/>
    <property type="molecule type" value="Genomic_DNA"/>
</dbReference>
<dbReference type="AlphaFoldDB" id="A0A7W9JBG2"/>
<keyword evidence="1" id="KW-0808">Transferase</keyword>
<sequence length="116" mass="12859">MAFIDFDLAAPGNPLEDVGYMAWLWCVSSKPTAPSAESQAAQVRVLANAYGLSTHERTLLVDAMLERQSRNAHFWRDLPSESVDATPEQITERIAWSHREHAFTARHRAALAAALA</sequence>
<dbReference type="InterPro" id="IPR011009">
    <property type="entry name" value="Kinase-like_dom_sf"/>
</dbReference>
<dbReference type="GO" id="GO:0016301">
    <property type="term" value="F:kinase activity"/>
    <property type="evidence" value="ECO:0007669"/>
    <property type="project" value="UniProtKB-KW"/>
</dbReference>
<dbReference type="SUPFAM" id="SSF56112">
    <property type="entry name" value="Protein kinase-like (PK-like)"/>
    <property type="match status" value="1"/>
</dbReference>
<reference evidence="1 2" key="1">
    <citation type="submission" date="2020-08" db="EMBL/GenBank/DDBJ databases">
        <title>Sequencing the genomes of 1000 actinobacteria strains.</title>
        <authorList>
            <person name="Klenk H.-P."/>
        </authorList>
    </citation>
    <scope>NUCLEOTIDE SEQUENCE [LARGE SCALE GENOMIC DNA]</scope>
    <source>
        <strain evidence="1 2">DSM 28967</strain>
    </source>
</reference>
<proteinExistence type="predicted"/>
<evidence type="ECO:0000313" key="2">
    <source>
        <dbReference type="Proteomes" id="UP000549971"/>
    </source>
</evidence>
<comment type="caution">
    <text evidence="1">The sequence shown here is derived from an EMBL/GenBank/DDBJ whole genome shotgun (WGS) entry which is preliminary data.</text>
</comment>
<accession>A0A7W9JBG2</accession>
<name>A0A7W9JBG2_9ACTN</name>
<gene>
    <name evidence="1" type="ORF">HDA39_005614</name>
</gene>
<protein>
    <submittedName>
        <fullName evidence="1">Aminoglycoside phosphotransferase (APT) family kinase protein</fullName>
    </submittedName>
</protein>